<organism evidence="3 4">
    <name type="scientific">Brachionus calyciflorus</name>
    <dbReference type="NCBI Taxonomy" id="104777"/>
    <lineage>
        <taxon>Eukaryota</taxon>
        <taxon>Metazoa</taxon>
        <taxon>Spiralia</taxon>
        <taxon>Gnathifera</taxon>
        <taxon>Rotifera</taxon>
        <taxon>Eurotatoria</taxon>
        <taxon>Monogononta</taxon>
        <taxon>Pseudotrocha</taxon>
        <taxon>Ploima</taxon>
        <taxon>Brachionidae</taxon>
        <taxon>Brachionus</taxon>
    </lineage>
</organism>
<dbReference type="SMART" id="SM00219">
    <property type="entry name" value="TyrKc"/>
    <property type="match status" value="1"/>
</dbReference>
<dbReference type="Gene3D" id="1.10.510.10">
    <property type="entry name" value="Transferase(Phosphotransferase) domain 1"/>
    <property type="match status" value="2"/>
</dbReference>
<gene>
    <name evidence="3" type="ORF">OXX778_LOCUS11477</name>
</gene>
<feature type="domain" description="Protein kinase" evidence="2">
    <location>
        <begin position="2"/>
        <end position="266"/>
    </location>
</feature>
<reference evidence="3" key="1">
    <citation type="submission" date="2021-02" db="EMBL/GenBank/DDBJ databases">
        <authorList>
            <person name="Nowell W R."/>
        </authorList>
    </citation>
    <scope>NUCLEOTIDE SEQUENCE</scope>
    <source>
        <strain evidence="3">Ploen Becks lab</strain>
    </source>
</reference>
<sequence>MSSALDKFLNGKFNTFNNLKQIGPKSWLISDQNGKTYVLNRYRSDNKKAENSYIINDILFKNPNNNYKTNFLFYDDRRLIDDFQFILIEYCREGDLNKFLLDSRYRRQDNDEQIKNWILQLLRAVEFLNKNRIIHKKLTTYTIMVHNGQLKIDGFEHAEIVDGDSSIVNVSFDENYGAFNSPEIVKMGKINFKYHIWCVGWLIYEICTCEWKHPRLYSEKFDNWKPPNLPENYSKSLNYIFKKMIKLSPASRSKPEKLIKLASDYFSKEKIVRKKSDEVSDSLSFKESLLKSFDQRFERNFDNRDDDEYLSDSDEESSASKSDQELDISEKFKEKNKIYKGKFNDYKVKEILESNEFYSEFLTTTKTRRRRLLRVVNYSNSNLVKNDLNLLRDVLRRIKEDKNSFVVSIDEFFDIGNSTKLGYSSEVFEEGSLDKMLFRLNEDKRNLSEDKIFDYIFYLFDALSFLHEKKIIHRDVRPRNIYLRNEKLKLGNFGIDHVLQNEIQKIDKKENSTRPCYFSPEFVVNKKADARCDVWSAGCVMYEMFKLEPLFTNKSLIKIIETEEITLPEIECRKKTKNLFYTLIRPLNERPNSQEILKKLDEMVKKERETFEKPTSYFDSD</sequence>
<accession>A0A813ZQ92</accession>
<proteinExistence type="predicted"/>
<dbReference type="GO" id="GO:0005737">
    <property type="term" value="C:cytoplasm"/>
    <property type="evidence" value="ECO:0007669"/>
    <property type="project" value="TreeGrafter"/>
</dbReference>
<dbReference type="PROSITE" id="PS00109">
    <property type="entry name" value="PROTEIN_KINASE_TYR"/>
    <property type="match status" value="1"/>
</dbReference>
<dbReference type="InterPro" id="IPR008266">
    <property type="entry name" value="Tyr_kinase_AS"/>
</dbReference>
<dbReference type="PROSITE" id="PS50011">
    <property type="entry name" value="PROTEIN_KINASE_DOM"/>
    <property type="match status" value="2"/>
</dbReference>
<dbReference type="InterPro" id="IPR020635">
    <property type="entry name" value="Tyr_kinase_cat_dom"/>
</dbReference>
<dbReference type="Pfam" id="PF00069">
    <property type="entry name" value="Pkinase"/>
    <property type="match status" value="2"/>
</dbReference>
<comment type="caution">
    <text evidence="3">The sequence shown here is derived from an EMBL/GenBank/DDBJ whole genome shotgun (WGS) entry which is preliminary data.</text>
</comment>
<feature type="domain" description="Protein kinase" evidence="2">
    <location>
        <begin position="332"/>
        <end position="604"/>
    </location>
</feature>
<evidence type="ECO:0000259" key="2">
    <source>
        <dbReference type="PROSITE" id="PS50011"/>
    </source>
</evidence>
<keyword evidence="4" id="KW-1185">Reference proteome</keyword>
<feature type="region of interest" description="Disordered" evidence="1">
    <location>
        <begin position="304"/>
        <end position="326"/>
    </location>
</feature>
<dbReference type="Proteomes" id="UP000663879">
    <property type="component" value="Unassembled WGS sequence"/>
</dbReference>
<dbReference type="InterPro" id="IPR011009">
    <property type="entry name" value="Kinase-like_dom_sf"/>
</dbReference>
<dbReference type="AlphaFoldDB" id="A0A813ZQ92"/>
<evidence type="ECO:0000313" key="3">
    <source>
        <dbReference type="EMBL" id="CAF0902617.1"/>
    </source>
</evidence>
<dbReference type="GO" id="GO:0004674">
    <property type="term" value="F:protein serine/threonine kinase activity"/>
    <property type="evidence" value="ECO:0007669"/>
    <property type="project" value="TreeGrafter"/>
</dbReference>
<feature type="compositionally biased region" description="Acidic residues" evidence="1">
    <location>
        <begin position="304"/>
        <end position="317"/>
    </location>
</feature>
<dbReference type="PANTHER" id="PTHR24361:SF613">
    <property type="entry name" value="NUCLEAR RECEPTOR-BINDING PROTEIN-RELATED"/>
    <property type="match status" value="1"/>
</dbReference>
<dbReference type="SUPFAM" id="SSF56112">
    <property type="entry name" value="Protein kinase-like (PK-like)"/>
    <property type="match status" value="2"/>
</dbReference>
<dbReference type="PANTHER" id="PTHR24361">
    <property type="entry name" value="MITOGEN-ACTIVATED KINASE KINASE KINASE"/>
    <property type="match status" value="1"/>
</dbReference>
<name>A0A813ZQ92_9BILA</name>
<protein>
    <recommendedName>
        <fullName evidence="2">Protein kinase domain-containing protein</fullName>
    </recommendedName>
</protein>
<dbReference type="InterPro" id="IPR053235">
    <property type="entry name" value="Ser_Thr_kinase"/>
</dbReference>
<dbReference type="InterPro" id="IPR000719">
    <property type="entry name" value="Prot_kinase_dom"/>
</dbReference>
<dbReference type="OrthoDB" id="4062651at2759"/>
<dbReference type="GO" id="GO:0005524">
    <property type="term" value="F:ATP binding"/>
    <property type="evidence" value="ECO:0007669"/>
    <property type="project" value="InterPro"/>
</dbReference>
<evidence type="ECO:0000256" key="1">
    <source>
        <dbReference type="SAM" id="MobiDB-lite"/>
    </source>
</evidence>
<evidence type="ECO:0000313" key="4">
    <source>
        <dbReference type="Proteomes" id="UP000663879"/>
    </source>
</evidence>
<dbReference type="EMBL" id="CAJNOC010001950">
    <property type="protein sequence ID" value="CAF0902617.1"/>
    <property type="molecule type" value="Genomic_DNA"/>
</dbReference>
<dbReference type="GO" id="GO:0004713">
    <property type="term" value="F:protein tyrosine kinase activity"/>
    <property type="evidence" value="ECO:0007669"/>
    <property type="project" value="InterPro"/>
</dbReference>